<dbReference type="AlphaFoldDB" id="A0A9D4DQ40"/>
<accession>A0A9D4DQ40</accession>
<dbReference type="Proteomes" id="UP000828390">
    <property type="component" value="Unassembled WGS sequence"/>
</dbReference>
<proteinExistence type="predicted"/>
<reference evidence="1" key="2">
    <citation type="submission" date="2020-11" db="EMBL/GenBank/DDBJ databases">
        <authorList>
            <person name="McCartney M.A."/>
            <person name="Auch B."/>
            <person name="Kono T."/>
            <person name="Mallez S."/>
            <person name="Becker A."/>
            <person name="Gohl D.M."/>
            <person name="Silverstein K.A.T."/>
            <person name="Koren S."/>
            <person name="Bechman K.B."/>
            <person name="Herman A."/>
            <person name="Abrahante J.E."/>
            <person name="Garbe J."/>
        </authorList>
    </citation>
    <scope>NUCLEOTIDE SEQUENCE</scope>
    <source>
        <strain evidence="1">Duluth1</strain>
        <tissue evidence="1">Whole animal</tissue>
    </source>
</reference>
<dbReference type="EMBL" id="JAIWYP010000010">
    <property type="protein sequence ID" value="KAH3752360.1"/>
    <property type="molecule type" value="Genomic_DNA"/>
</dbReference>
<sequence>MQQTRDRFAYNDMYSVAKWISGKYERTKRLERDKNDRVIADDGLLRKKLIEQSRKLLNRPAHAYTSLATSDLPIKCCAHTKL</sequence>
<reference evidence="1" key="1">
    <citation type="journal article" date="2019" name="bioRxiv">
        <title>The Genome of the Zebra Mussel, Dreissena polymorpha: A Resource for Invasive Species Research.</title>
        <authorList>
            <person name="McCartney M.A."/>
            <person name="Auch B."/>
            <person name="Kono T."/>
            <person name="Mallez S."/>
            <person name="Zhang Y."/>
            <person name="Obille A."/>
            <person name="Becker A."/>
            <person name="Abrahante J.E."/>
            <person name="Garbe J."/>
            <person name="Badalamenti J.P."/>
            <person name="Herman A."/>
            <person name="Mangelson H."/>
            <person name="Liachko I."/>
            <person name="Sullivan S."/>
            <person name="Sone E.D."/>
            <person name="Koren S."/>
            <person name="Silverstein K.A.T."/>
            <person name="Beckman K.B."/>
            <person name="Gohl D.M."/>
        </authorList>
    </citation>
    <scope>NUCLEOTIDE SEQUENCE</scope>
    <source>
        <strain evidence="1">Duluth1</strain>
        <tissue evidence="1">Whole animal</tissue>
    </source>
</reference>
<keyword evidence="2" id="KW-1185">Reference proteome</keyword>
<evidence type="ECO:0000313" key="2">
    <source>
        <dbReference type="Proteomes" id="UP000828390"/>
    </source>
</evidence>
<name>A0A9D4DQ40_DREPO</name>
<protein>
    <submittedName>
        <fullName evidence="1">Uncharacterized protein</fullName>
    </submittedName>
</protein>
<comment type="caution">
    <text evidence="1">The sequence shown here is derived from an EMBL/GenBank/DDBJ whole genome shotgun (WGS) entry which is preliminary data.</text>
</comment>
<organism evidence="1 2">
    <name type="scientific">Dreissena polymorpha</name>
    <name type="common">Zebra mussel</name>
    <name type="synonym">Mytilus polymorpha</name>
    <dbReference type="NCBI Taxonomy" id="45954"/>
    <lineage>
        <taxon>Eukaryota</taxon>
        <taxon>Metazoa</taxon>
        <taxon>Spiralia</taxon>
        <taxon>Lophotrochozoa</taxon>
        <taxon>Mollusca</taxon>
        <taxon>Bivalvia</taxon>
        <taxon>Autobranchia</taxon>
        <taxon>Heteroconchia</taxon>
        <taxon>Euheterodonta</taxon>
        <taxon>Imparidentia</taxon>
        <taxon>Neoheterodontei</taxon>
        <taxon>Myida</taxon>
        <taxon>Dreissenoidea</taxon>
        <taxon>Dreissenidae</taxon>
        <taxon>Dreissena</taxon>
    </lineage>
</organism>
<gene>
    <name evidence="1" type="ORF">DPMN_186976</name>
</gene>
<evidence type="ECO:0000313" key="1">
    <source>
        <dbReference type="EMBL" id="KAH3752360.1"/>
    </source>
</evidence>